<dbReference type="InterPro" id="IPR004535">
    <property type="entry name" value="Transl_elong_SelB"/>
</dbReference>
<dbReference type="InterPro" id="IPR009001">
    <property type="entry name" value="Transl_elong_EF1A/Init_IF2_C"/>
</dbReference>
<evidence type="ECO:0000256" key="3">
    <source>
        <dbReference type="ARBA" id="ARBA00022490"/>
    </source>
</evidence>
<comment type="subcellular location">
    <subcellularLocation>
        <location evidence="1">Cytoplasm</location>
    </subcellularLocation>
</comment>
<dbReference type="SUPFAM" id="SSF50447">
    <property type="entry name" value="Translation proteins"/>
    <property type="match status" value="1"/>
</dbReference>
<dbReference type="PANTHER" id="PTHR43721">
    <property type="entry name" value="ELONGATION FACTOR TU-RELATED"/>
    <property type="match status" value="1"/>
</dbReference>
<dbReference type="InterPro" id="IPR009000">
    <property type="entry name" value="Transl_B-barrel_sf"/>
</dbReference>
<dbReference type="InterPro" id="IPR004161">
    <property type="entry name" value="EFTu-like_2"/>
</dbReference>
<evidence type="ECO:0000256" key="5">
    <source>
        <dbReference type="ARBA" id="ARBA00022917"/>
    </source>
</evidence>
<dbReference type="PRINTS" id="PR00315">
    <property type="entry name" value="ELONGATNFCT"/>
</dbReference>
<accession>A0A942USJ0</accession>
<evidence type="ECO:0000256" key="7">
    <source>
        <dbReference type="ARBA" id="ARBA00025526"/>
    </source>
</evidence>
<dbReference type="InterPro" id="IPR027417">
    <property type="entry name" value="P-loop_NTPase"/>
</dbReference>
<dbReference type="InterPro" id="IPR050055">
    <property type="entry name" value="EF-Tu_GTPase"/>
</dbReference>
<dbReference type="AlphaFoldDB" id="A0A942USJ0"/>
<dbReference type="Gene3D" id="1.10.10.10">
    <property type="entry name" value="Winged helix-like DNA-binding domain superfamily/Winged helix DNA-binding domain"/>
    <property type="match status" value="1"/>
</dbReference>
<dbReference type="InterPro" id="IPR015190">
    <property type="entry name" value="Elong_fac_SelB-wing-hlx_typ-2"/>
</dbReference>
<dbReference type="Gene3D" id="3.40.50.300">
    <property type="entry name" value="P-loop containing nucleotide triphosphate hydrolases"/>
    <property type="match status" value="1"/>
</dbReference>
<evidence type="ECO:0000313" key="10">
    <source>
        <dbReference type="EMBL" id="MBS4537150.1"/>
    </source>
</evidence>
<dbReference type="Pfam" id="PF00009">
    <property type="entry name" value="GTP_EFTU"/>
    <property type="match status" value="1"/>
</dbReference>
<dbReference type="GO" id="GO:0001514">
    <property type="term" value="P:selenocysteine incorporation"/>
    <property type="evidence" value="ECO:0007669"/>
    <property type="project" value="InterPro"/>
</dbReference>
<dbReference type="EMBL" id="WSFT01000013">
    <property type="protein sequence ID" value="MBS4537150.1"/>
    <property type="molecule type" value="Genomic_DNA"/>
</dbReference>
<dbReference type="Pfam" id="PF09107">
    <property type="entry name" value="WHD_3rd_SelB"/>
    <property type="match status" value="1"/>
</dbReference>
<dbReference type="Pfam" id="PF03144">
    <property type="entry name" value="GTP_EFTU_D2"/>
    <property type="match status" value="1"/>
</dbReference>
<dbReference type="FunFam" id="3.40.50.300:FF:001064">
    <property type="entry name" value="Selenocysteine-specific translation elongation factor"/>
    <property type="match status" value="1"/>
</dbReference>
<gene>
    <name evidence="10" type="primary">selB</name>
    <name evidence="10" type="ORF">GOQ27_01675</name>
</gene>
<keyword evidence="11" id="KW-1185">Reference proteome</keyword>
<keyword evidence="5" id="KW-0648">Protein biosynthesis</keyword>
<keyword evidence="6" id="KW-0342">GTP-binding</keyword>
<evidence type="ECO:0000256" key="8">
    <source>
        <dbReference type="ARBA" id="ARBA00031615"/>
    </source>
</evidence>
<protein>
    <recommendedName>
        <fullName evidence="2">Selenocysteine-specific elongation factor</fullName>
    </recommendedName>
    <alternativeName>
        <fullName evidence="8">SelB translation factor</fullName>
    </alternativeName>
</protein>
<dbReference type="InterPro" id="IPR057335">
    <property type="entry name" value="Beta-barrel_SelB"/>
</dbReference>
<dbReference type="NCBIfam" id="TIGR00231">
    <property type="entry name" value="small_GTP"/>
    <property type="match status" value="1"/>
</dbReference>
<dbReference type="NCBIfam" id="TIGR00475">
    <property type="entry name" value="selB"/>
    <property type="match status" value="1"/>
</dbReference>
<dbReference type="SUPFAM" id="SSF52540">
    <property type="entry name" value="P-loop containing nucleoside triphosphate hydrolases"/>
    <property type="match status" value="1"/>
</dbReference>
<feature type="domain" description="Tr-type G" evidence="9">
    <location>
        <begin position="1"/>
        <end position="172"/>
    </location>
</feature>
<keyword evidence="4" id="KW-0547">Nucleotide-binding</keyword>
<evidence type="ECO:0000256" key="1">
    <source>
        <dbReference type="ARBA" id="ARBA00004496"/>
    </source>
</evidence>
<keyword evidence="10" id="KW-0251">Elongation factor</keyword>
<dbReference type="CDD" id="cd03696">
    <property type="entry name" value="SelB_II"/>
    <property type="match status" value="1"/>
</dbReference>
<dbReference type="GO" id="GO:0003723">
    <property type="term" value="F:RNA binding"/>
    <property type="evidence" value="ECO:0007669"/>
    <property type="project" value="InterPro"/>
</dbReference>
<dbReference type="InterPro" id="IPR005225">
    <property type="entry name" value="Small_GTP-bd"/>
</dbReference>
<evidence type="ECO:0000256" key="4">
    <source>
        <dbReference type="ARBA" id="ARBA00022741"/>
    </source>
</evidence>
<dbReference type="PANTHER" id="PTHR43721:SF22">
    <property type="entry name" value="ELONGATION FACTOR TU, MITOCHONDRIAL"/>
    <property type="match status" value="1"/>
</dbReference>
<dbReference type="GO" id="GO:0005525">
    <property type="term" value="F:GTP binding"/>
    <property type="evidence" value="ECO:0007669"/>
    <property type="project" value="UniProtKB-KW"/>
</dbReference>
<dbReference type="GO" id="GO:0005829">
    <property type="term" value="C:cytosol"/>
    <property type="evidence" value="ECO:0007669"/>
    <property type="project" value="TreeGrafter"/>
</dbReference>
<sequence>MKNIIIGTAGHIDHGKTTLIKALTGRETDRLKEEKNRGISIELGFTYFDLPSGRRAGIIDVPGHEKFIKNMLAGVSGMDVVILVVAADEGIMPQTVEHLNILNLLNLKKGIVALTKCDLVDDEWRELVKEDIKESIENTFLENSPIIEVSSTKKTGIETLAAEVDKLTEKLEDRDSDNVPRLPIDRVFTLTGFGTIVTGTLLQGSLKVGDEVEIFPKRIKSRVRSVQVHGEDSEEALAGQRVAINLAGVKKNDLDKGDIVALPESMVNTMMLDVKLNLLKNSPWIIENRTRLRLYLGTQEILCRAVLLDKEYLTPGESGYVQLRLEEETSAKIGDRFIVRFYSPMTTIGGGTILDGSPTKKKRFKENVIDDLKIKETGDNERIIEETIKDKSRKFPSTKELATELVTNENEIIDVTEKLLEKKRILIFETSGIKYYIHEDYFVSMKGKIEEFLKEYHNKNSLKLGILREELRSKYFINIKPKLGELFIDKLIEADILKQNNLYISLYNFEVSFNNKEMDIKNAIEDGILSNKFTPPKISDLVQKLDYKKDDIIKILDSMIQRGEIILLDEDLIFHKKAYDEAKRMIISYLQKNEFITLAEFRDLLDTSRKFAMVLLEDFDRNKFTKRIEDKRKLY</sequence>
<dbReference type="PROSITE" id="PS00301">
    <property type="entry name" value="G_TR_1"/>
    <property type="match status" value="1"/>
</dbReference>
<comment type="caution">
    <text evidence="10">The sequence shown here is derived from an EMBL/GenBank/DDBJ whole genome shotgun (WGS) entry which is preliminary data.</text>
</comment>
<dbReference type="Proteomes" id="UP000724672">
    <property type="component" value="Unassembled WGS sequence"/>
</dbReference>
<evidence type="ECO:0000256" key="6">
    <source>
        <dbReference type="ARBA" id="ARBA00023134"/>
    </source>
</evidence>
<evidence type="ECO:0000259" key="9">
    <source>
        <dbReference type="PROSITE" id="PS51722"/>
    </source>
</evidence>
<dbReference type="CDD" id="cd04171">
    <property type="entry name" value="SelB"/>
    <property type="match status" value="1"/>
</dbReference>
<organism evidence="10 11">
    <name type="scientific">Anaeromonas frigoriresistens</name>
    <dbReference type="NCBI Taxonomy" id="2683708"/>
    <lineage>
        <taxon>Bacteria</taxon>
        <taxon>Bacillati</taxon>
        <taxon>Bacillota</taxon>
        <taxon>Tissierellia</taxon>
        <taxon>Tissierellales</taxon>
        <taxon>Thermohalobacteraceae</taxon>
        <taxon>Anaeromonas</taxon>
    </lineage>
</organism>
<dbReference type="Pfam" id="PF09106">
    <property type="entry name" value="WHD_2nd_SelB"/>
    <property type="match status" value="1"/>
</dbReference>
<dbReference type="Gene3D" id="2.40.30.10">
    <property type="entry name" value="Translation factors"/>
    <property type="match status" value="1"/>
</dbReference>
<dbReference type="SUPFAM" id="SSF46785">
    <property type="entry name" value="Winged helix' DNA-binding domain"/>
    <property type="match status" value="3"/>
</dbReference>
<name>A0A942USJ0_9FIRM</name>
<dbReference type="InterPro" id="IPR036390">
    <property type="entry name" value="WH_DNA-bd_sf"/>
</dbReference>
<dbReference type="Pfam" id="PF25461">
    <property type="entry name" value="Beta-barrel_SelB"/>
    <property type="match status" value="1"/>
</dbReference>
<dbReference type="CDD" id="cd15491">
    <property type="entry name" value="selB_III"/>
    <property type="match status" value="1"/>
</dbReference>
<dbReference type="Gene3D" id="1.10.10.2770">
    <property type="match status" value="1"/>
</dbReference>
<evidence type="ECO:0000313" key="11">
    <source>
        <dbReference type="Proteomes" id="UP000724672"/>
    </source>
</evidence>
<dbReference type="InterPro" id="IPR036388">
    <property type="entry name" value="WH-like_DNA-bd_sf"/>
</dbReference>
<proteinExistence type="predicted"/>
<dbReference type="InterPro" id="IPR000795">
    <property type="entry name" value="T_Tr_GTP-bd_dom"/>
</dbReference>
<dbReference type="SUPFAM" id="SSF50465">
    <property type="entry name" value="EF-Tu/eEF-1alpha/eIF2-gamma C-terminal domain"/>
    <property type="match status" value="1"/>
</dbReference>
<keyword evidence="3" id="KW-0963">Cytoplasm</keyword>
<dbReference type="GO" id="GO:0003924">
    <property type="term" value="F:GTPase activity"/>
    <property type="evidence" value="ECO:0007669"/>
    <property type="project" value="InterPro"/>
</dbReference>
<reference evidence="10" key="1">
    <citation type="submission" date="2019-12" db="EMBL/GenBank/DDBJ databases">
        <title>Clostridiaceae gen. nov. sp. nov., isolated from sediment in Xinjiang, China.</title>
        <authorList>
            <person name="Zhang R."/>
        </authorList>
    </citation>
    <scope>NUCLEOTIDE SEQUENCE</scope>
    <source>
        <strain evidence="10">D2Q-11</strain>
    </source>
</reference>
<comment type="function">
    <text evidence="7">Translation factor necessary for the incorporation of selenocysteine into proteins. It probably replaces EF-Tu for the insertion of selenocysteine directed by the UGA codon. SelB binds GTP and GDP.</text>
</comment>
<dbReference type="RefSeq" id="WP_203365080.1">
    <property type="nucleotide sequence ID" value="NZ_WSFT01000013.1"/>
</dbReference>
<evidence type="ECO:0000256" key="2">
    <source>
        <dbReference type="ARBA" id="ARBA00015953"/>
    </source>
</evidence>
<dbReference type="InterPro" id="IPR015191">
    <property type="entry name" value="SelB_WHD4"/>
</dbReference>
<dbReference type="GO" id="GO:0003746">
    <property type="term" value="F:translation elongation factor activity"/>
    <property type="evidence" value="ECO:0007669"/>
    <property type="project" value="UniProtKB-KW"/>
</dbReference>
<dbReference type="PROSITE" id="PS51722">
    <property type="entry name" value="G_TR_2"/>
    <property type="match status" value="1"/>
</dbReference>
<dbReference type="InterPro" id="IPR031157">
    <property type="entry name" value="G_TR_CS"/>
</dbReference>